<dbReference type="STRING" id="490829.SAMN05421850_12018"/>
<evidence type="ECO:0000313" key="2">
    <source>
        <dbReference type="EMBL" id="SDJ39489.1"/>
    </source>
</evidence>
<proteinExistence type="predicted"/>
<dbReference type="EMBL" id="FNEB01000020">
    <property type="protein sequence ID" value="SDJ39489.1"/>
    <property type="molecule type" value="Genomic_DNA"/>
</dbReference>
<accession>A0A1G8TD31</accession>
<gene>
    <name evidence="2" type="ORF">SAMN05421850_12018</name>
</gene>
<evidence type="ECO:0000313" key="3">
    <source>
        <dbReference type="Proteomes" id="UP000199340"/>
    </source>
</evidence>
<organism evidence="2 3">
    <name type="scientific">Lutimaribacter saemankumensis</name>
    <dbReference type="NCBI Taxonomy" id="490829"/>
    <lineage>
        <taxon>Bacteria</taxon>
        <taxon>Pseudomonadati</taxon>
        <taxon>Pseudomonadota</taxon>
        <taxon>Alphaproteobacteria</taxon>
        <taxon>Rhodobacterales</taxon>
        <taxon>Roseobacteraceae</taxon>
        <taxon>Lutimaribacter</taxon>
    </lineage>
</organism>
<dbReference type="Proteomes" id="UP000199340">
    <property type="component" value="Unassembled WGS sequence"/>
</dbReference>
<feature type="region of interest" description="Disordered" evidence="1">
    <location>
        <begin position="1"/>
        <end position="22"/>
    </location>
</feature>
<protein>
    <submittedName>
        <fullName evidence="2">Uncharacterized protein</fullName>
    </submittedName>
</protein>
<name>A0A1G8TD31_9RHOB</name>
<dbReference type="AlphaFoldDB" id="A0A1G8TD31"/>
<sequence>MEPAGDAMPAGRPRLRDPRPFISPDRAAFHAACPAGTPAPPQAAVPARDLLNSLPIKTMET</sequence>
<reference evidence="2 3" key="1">
    <citation type="submission" date="2016-10" db="EMBL/GenBank/DDBJ databases">
        <authorList>
            <person name="de Groot N.N."/>
        </authorList>
    </citation>
    <scope>NUCLEOTIDE SEQUENCE [LARGE SCALE GENOMIC DNA]</scope>
    <source>
        <strain evidence="2 3">DSM 28010</strain>
    </source>
</reference>
<keyword evidence="3" id="KW-1185">Reference proteome</keyword>
<evidence type="ECO:0000256" key="1">
    <source>
        <dbReference type="SAM" id="MobiDB-lite"/>
    </source>
</evidence>